<dbReference type="RefSeq" id="WP_315623409.1">
    <property type="nucleotide sequence ID" value="NZ_JAUHMF010000001.1"/>
</dbReference>
<keyword evidence="1 4" id="KW-0378">Hydrolase</keyword>
<dbReference type="InterPro" id="IPR016035">
    <property type="entry name" value="Acyl_Trfase/lysoPLipase"/>
</dbReference>
<proteinExistence type="predicted"/>
<dbReference type="PANTHER" id="PTHR14226:SF29">
    <property type="entry name" value="NEUROPATHY TARGET ESTERASE SWS"/>
    <property type="match status" value="1"/>
</dbReference>
<feature type="active site" description="Proton acceptor" evidence="4">
    <location>
        <position position="152"/>
    </location>
</feature>
<dbReference type="CDD" id="cd07205">
    <property type="entry name" value="Pat_PNPLA6_PNPLA7_NTE1_like"/>
    <property type="match status" value="1"/>
</dbReference>
<feature type="short sequence motif" description="DGA/G" evidence="4">
    <location>
        <begin position="152"/>
        <end position="154"/>
    </location>
</feature>
<evidence type="ECO:0000256" key="1">
    <source>
        <dbReference type="ARBA" id="ARBA00022801"/>
    </source>
</evidence>
<evidence type="ECO:0000256" key="2">
    <source>
        <dbReference type="ARBA" id="ARBA00022963"/>
    </source>
</evidence>
<protein>
    <submittedName>
        <fullName evidence="6">Patatin-like phospholipase family protein</fullName>
    </submittedName>
</protein>
<dbReference type="Gene3D" id="3.40.1090.10">
    <property type="entry name" value="Cytosolic phospholipase A2 catalytic domain"/>
    <property type="match status" value="2"/>
</dbReference>
<dbReference type="SUPFAM" id="SSF52151">
    <property type="entry name" value="FabD/lysophospholipase-like"/>
    <property type="match status" value="1"/>
</dbReference>
<dbReference type="PROSITE" id="PS51635">
    <property type="entry name" value="PNPLA"/>
    <property type="match status" value="1"/>
</dbReference>
<dbReference type="InterPro" id="IPR050301">
    <property type="entry name" value="NTE"/>
</dbReference>
<gene>
    <name evidence="6" type="ORF">QYE77_01050</name>
</gene>
<dbReference type="Pfam" id="PF01734">
    <property type="entry name" value="Patatin"/>
    <property type="match status" value="1"/>
</dbReference>
<feature type="short sequence motif" description="GXSXG" evidence="4">
    <location>
        <begin position="37"/>
        <end position="41"/>
    </location>
</feature>
<keyword evidence="2 4" id="KW-0442">Lipid degradation</keyword>
<feature type="active site" description="Nucleophile" evidence="4">
    <location>
        <position position="39"/>
    </location>
</feature>
<dbReference type="InterPro" id="IPR002641">
    <property type="entry name" value="PNPLA_dom"/>
</dbReference>
<keyword evidence="3 4" id="KW-0443">Lipid metabolism</keyword>
<evidence type="ECO:0000256" key="4">
    <source>
        <dbReference type="PROSITE-ProRule" id="PRU01161"/>
    </source>
</evidence>
<sequence>MSEIALALGGGGVKGIAHLGVIHRLEQEGIKIKAIAGTSAGGVVGALYAAGYSVSQLTEALADLNRINYFARRPKDGPSLLGLGQVAPFLERFLAGLTFERLLIPFACTAVDLHTKQEYVLNRGSVLDAVLATIAIPGIFPPQKIGPAELVDGGVLDPVPVAVARWLAPKLPIIAVCLSPVPEKWQELPDFTPIPTPPLPPPLLSQISNLRLSQAFRIYIQAIDITSRMLAELRMQVEKPDVILRPDVNQFGILDKVEPGVLLKAGEEAVENSLDAIHHALSWPHGLLRRFQSPPPPEIIHPLEE</sequence>
<organism evidence="6 7">
    <name type="scientific">Thermanaerothrix solaris</name>
    <dbReference type="NCBI Taxonomy" id="3058434"/>
    <lineage>
        <taxon>Bacteria</taxon>
        <taxon>Bacillati</taxon>
        <taxon>Chloroflexota</taxon>
        <taxon>Anaerolineae</taxon>
        <taxon>Anaerolineales</taxon>
        <taxon>Anaerolineaceae</taxon>
        <taxon>Thermanaerothrix</taxon>
    </lineage>
</organism>
<accession>A0ABU3NKT8</accession>
<reference evidence="6 7" key="1">
    <citation type="submission" date="2023-07" db="EMBL/GenBank/DDBJ databases">
        <title>Novel species of Thermanaerothrix with wide hydrolytic capabilities.</title>
        <authorList>
            <person name="Zayulina K.S."/>
            <person name="Podosokorskaya O.A."/>
            <person name="Elcheninov A.G."/>
        </authorList>
    </citation>
    <scope>NUCLEOTIDE SEQUENCE [LARGE SCALE GENOMIC DNA]</scope>
    <source>
        <strain evidence="6 7">4228-RoL</strain>
    </source>
</reference>
<feature type="domain" description="PNPLA" evidence="5">
    <location>
        <begin position="6"/>
        <end position="165"/>
    </location>
</feature>
<dbReference type="PANTHER" id="PTHR14226">
    <property type="entry name" value="NEUROPATHY TARGET ESTERASE/SWISS CHEESE D.MELANOGASTER"/>
    <property type="match status" value="1"/>
</dbReference>
<keyword evidence="7" id="KW-1185">Reference proteome</keyword>
<comment type="caution">
    <text evidence="6">The sequence shown here is derived from an EMBL/GenBank/DDBJ whole genome shotgun (WGS) entry which is preliminary data.</text>
</comment>
<evidence type="ECO:0000313" key="6">
    <source>
        <dbReference type="EMBL" id="MDT8896838.1"/>
    </source>
</evidence>
<evidence type="ECO:0000259" key="5">
    <source>
        <dbReference type="PROSITE" id="PS51635"/>
    </source>
</evidence>
<dbReference type="Proteomes" id="UP001254165">
    <property type="component" value="Unassembled WGS sequence"/>
</dbReference>
<feature type="short sequence motif" description="GXGXXG" evidence="4">
    <location>
        <begin position="10"/>
        <end position="15"/>
    </location>
</feature>
<evidence type="ECO:0000313" key="7">
    <source>
        <dbReference type="Proteomes" id="UP001254165"/>
    </source>
</evidence>
<dbReference type="EMBL" id="JAUHMF010000001">
    <property type="protein sequence ID" value="MDT8896838.1"/>
    <property type="molecule type" value="Genomic_DNA"/>
</dbReference>
<name>A0ABU3NKT8_9CHLR</name>
<evidence type="ECO:0000256" key="3">
    <source>
        <dbReference type="ARBA" id="ARBA00023098"/>
    </source>
</evidence>